<dbReference type="AlphaFoldDB" id="A0A6L9MM16"/>
<dbReference type="InterPro" id="IPR040442">
    <property type="entry name" value="Pyrv_kinase-like_dom_sf"/>
</dbReference>
<dbReference type="InterPro" id="IPR015813">
    <property type="entry name" value="Pyrv/PenolPyrv_kinase-like_dom"/>
</dbReference>
<dbReference type="PANTHER" id="PTHR32308">
    <property type="entry name" value="LYASE BETA SUBUNIT, PUTATIVE (AFU_ORTHOLOGUE AFUA_4G13030)-RELATED"/>
    <property type="match status" value="1"/>
</dbReference>
<dbReference type="SUPFAM" id="SSF51621">
    <property type="entry name" value="Phosphoenolpyruvate/pyruvate domain"/>
    <property type="match status" value="1"/>
</dbReference>
<comment type="cofactor">
    <cofactor evidence="1">
        <name>Mg(2+)</name>
        <dbReference type="ChEBI" id="CHEBI:18420"/>
    </cofactor>
</comment>
<evidence type="ECO:0000259" key="7">
    <source>
        <dbReference type="Pfam" id="PF03328"/>
    </source>
</evidence>
<feature type="domain" description="HpcH/HpaI aldolase/citrate lyase" evidence="7">
    <location>
        <begin position="9"/>
        <end position="224"/>
    </location>
</feature>
<dbReference type="Gene3D" id="3.20.20.60">
    <property type="entry name" value="Phosphoenolpyruvate-binding domains"/>
    <property type="match status" value="1"/>
</dbReference>
<evidence type="ECO:0000256" key="2">
    <source>
        <dbReference type="ARBA" id="ARBA00005568"/>
    </source>
</evidence>
<keyword evidence="4 6" id="KW-0460">Magnesium</keyword>
<comment type="caution">
    <text evidence="8">The sequence shown here is derived from an EMBL/GenBank/DDBJ whole genome shotgun (WGS) entry which is preliminary data.</text>
</comment>
<sequence length="301" mass="31786">MTLAIRPRRSLLFVPAANSRALEKSASLAADGLIYDLEDSAAPEEKEAARERLREHLAGSHFGGARIVRINPLDSRNGTEDFLMARGAGVDAILVPKVESVAGLKQVADALAETDAPGSMRLWAMIETPRGILDVGEIAAASSLCRLDALVVGPNDIALSTGIEPGPDRAELLPWLMRIVLAAKAHGLVTLDGVYADFRDAAGFAAECAAGRRMGFDGKTLIHPAQVDAANAAFGPSPEAVAGAERVVAAFADPKNAGKGVIQIDGRMVERLHLEQARRLLDLQAAITAAGHRRNEGTDLR</sequence>
<dbReference type="GO" id="GO:0000287">
    <property type="term" value="F:magnesium ion binding"/>
    <property type="evidence" value="ECO:0007669"/>
    <property type="project" value="TreeGrafter"/>
</dbReference>
<dbReference type="RefSeq" id="WP_163045722.1">
    <property type="nucleotide sequence ID" value="NZ_JAAAMJ010000021.1"/>
</dbReference>
<evidence type="ECO:0000313" key="9">
    <source>
        <dbReference type="Proteomes" id="UP000476332"/>
    </source>
</evidence>
<gene>
    <name evidence="8" type="ORF">GTW51_19490</name>
</gene>
<keyword evidence="3 6" id="KW-0479">Metal-binding</keyword>
<keyword evidence="9" id="KW-1185">Reference proteome</keyword>
<dbReference type="InterPro" id="IPR005000">
    <property type="entry name" value="Aldolase/citrate-lyase_domain"/>
</dbReference>
<dbReference type="Proteomes" id="UP000476332">
    <property type="component" value="Unassembled WGS sequence"/>
</dbReference>
<keyword evidence="8" id="KW-0456">Lyase</keyword>
<dbReference type="GO" id="GO:0006107">
    <property type="term" value="P:oxaloacetate metabolic process"/>
    <property type="evidence" value="ECO:0007669"/>
    <property type="project" value="TreeGrafter"/>
</dbReference>
<evidence type="ECO:0000313" key="8">
    <source>
        <dbReference type="EMBL" id="NDV88873.1"/>
    </source>
</evidence>
<dbReference type="PIRSF" id="PIRSF015582">
    <property type="entry name" value="Cit_lyase_B"/>
    <property type="match status" value="1"/>
</dbReference>
<dbReference type="PANTHER" id="PTHR32308:SF10">
    <property type="entry name" value="CITRATE LYASE SUBUNIT BETA"/>
    <property type="match status" value="1"/>
</dbReference>
<dbReference type="EMBL" id="JAAAMJ010000021">
    <property type="protein sequence ID" value="NDV88873.1"/>
    <property type="molecule type" value="Genomic_DNA"/>
</dbReference>
<name>A0A6L9MM16_9HYPH</name>
<feature type="binding site" evidence="6">
    <location>
        <position position="127"/>
    </location>
    <ligand>
        <name>Mg(2+)</name>
        <dbReference type="ChEBI" id="CHEBI:18420"/>
    </ligand>
</feature>
<comment type="similarity">
    <text evidence="2">Belongs to the HpcH/HpaI aldolase family.</text>
</comment>
<evidence type="ECO:0000256" key="6">
    <source>
        <dbReference type="PIRSR" id="PIRSR015582-2"/>
    </source>
</evidence>
<accession>A0A6L9MM16</accession>
<evidence type="ECO:0000256" key="5">
    <source>
        <dbReference type="PIRSR" id="PIRSR015582-1"/>
    </source>
</evidence>
<evidence type="ECO:0000256" key="4">
    <source>
        <dbReference type="ARBA" id="ARBA00022842"/>
    </source>
</evidence>
<organism evidence="8 9">
    <name type="scientific">Aurantimonas aggregata</name>
    <dbReference type="NCBI Taxonomy" id="2047720"/>
    <lineage>
        <taxon>Bacteria</taxon>
        <taxon>Pseudomonadati</taxon>
        <taxon>Pseudomonadota</taxon>
        <taxon>Alphaproteobacteria</taxon>
        <taxon>Hyphomicrobiales</taxon>
        <taxon>Aurantimonadaceae</taxon>
        <taxon>Aurantimonas</taxon>
    </lineage>
</organism>
<dbReference type="GO" id="GO:0016829">
    <property type="term" value="F:lyase activity"/>
    <property type="evidence" value="ECO:0007669"/>
    <property type="project" value="UniProtKB-KW"/>
</dbReference>
<feature type="binding site" evidence="5">
    <location>
        <position position="69"/>
    </location>
    <ligand>
        <name>substrate</name>
    </ligand>
</feature>
<protein>
    <submittedName>
        <fullName evidence="8">CoA ester lyase</fullName>
    </submittedName>
</protein>
<proteinExistence type="inferred from homology"/>
<evidence type="ECO:0000256" key="1">
    <source>
        <dbReference type="ARBA" id="ARBA00001946"/>
    </source>
</evidence>
<feature type="binding site" evidence="6">
    <location>
        <position position="156"/>
    </location>
    <ligand>
        <name>Mg(2+)</name>
        <dbReference type="ChEBI" id="CHEBI:18420"/>
    </ligand>
</feature>
<reference evidence="8 9" key="1">
    <citation type="submission" date="2020-01" db="EMBL/GenBank/DDBJ databases">
        <title>Genomes of bacteria type strains.</title>
        <authorList>
            <person name="Chen J."/>
            <person name="Zhu S."/>
            <person name="Chen J."/>
        </authorList>
    </citation>
    <scope>NUCLEOTIDE SEQUENCE [LARGE SCALE GENOMIC DNA]</scope>
    <source>
        <strain evidence="8 9">KCTC 52919</strain>
    </source>
</reference>
<dbReference type="Pfam" id="PF03328">
    <property type="entry name" value="HpcH_HpaI"/>
    <property type="match status" value="1"/>
</dbReference>
<dbReference type="InterPro" id="IPR011206">
    <property type="entry name" value="Citrate_lyase_beta/mcl1/mcl2"/>
</dbReference>
<evidence type="ECO:0000256" key="3">
    <source>
        <dbReference type="ARBA" id="ARBA00022723"/>
    </source>
</evidence>
<feature type="binding site" evidence="5">
    <location>
        <position position="127"/>
    </location>
    <ligand>
        <name>substrate</name>
    </ligand>
</feature>